<dbReference type="InterPro" id="IPR018626">
    <property type="entry name" value="LCHN/Anr2"/>
</dbReference>
<gene>
    <name evidence="1" type="ORF">L203_100311</name>
</gene>
<evidence type="ECO:0000313" key="1">
    <source>
        <dbReference type="EMBL" id="WVN85166.1"/>
    </source>
</evidence>
<keyword evidence="2" id="KW-1185">Reference proteome</keyword>
<protein>
    <submittedName>
        <fullName evidence="1">Uncharacterized protein</fullName>
    </submittedName>
</protein>
<dbReference type="KEGG" id="cdep:91084527"/>
<evidence type="ECO:0000313" key="2">
    <source>
        <dbReference type="Proteomes" id="UP000094043"/>
    </source>
</evidence>
<sequence>MDSFTFPPLAALFLTHFDDVKGQSVLYYSSLPDLSAENIEHTTLPSGLHIVEEDLVIFKHNGLNGVGLFRNKLRQEGDRGGRGRGRHMGVVGVVLVDADASDLFILKSSLIQLYDQLEQQSSPFASPSEEPSPTKKVMDAVWERYRGYHTKLEGKKEGTEITRTQRLITEKGNVPAEHPVSFMPSLLGSLGPSIVPVYKAALSGQRILLYSPPPLLPLAALAWNIWASSLPPEEAEGGNGIEVSELLGNVGLMDMESLKVRKGGWVATTSDMIYKSHPAVYDLFIDLSSTPLTTTPHPCPSTLSTPSPIITSSATSPPSTMTYSLAGLPLYRSLLLLASSPPSVHAGVNKEGGWWLLVYEVLERIWRVCVGVCGFAVGHGNVEGELRLEDGAEDARLLSSAREEDLLDLLSEAASEENTTLNVTSEDELARQGRLILRQLFHNTHHFYVHLLSVLASRPKEQQSIGQLNDAEVKELTSLWDGKLEVVFWREITRRWGVLFDP</sequence>
<dbReference type="VEuPathDB" id="FungiDB:L203_00030"/>
<dbReference type="OrthoDB" id="2152680at2759"/>
<dbReference type="PANTHER" id="PTHR28153">
    <property type="entry name" value="PROTEIN, PUTATIVE-RELATED"/>
    <property type="match status" value="1"/>
</dbReference>
<dbReference type="InterPro" id="IPR053056">
    <property type="entry name" value="Lipid_Metab_Assoc_Protein"/>
</dbReference>
<proteinExistence type="predicted"/>
<dbReference type="Proteomes" id="UP000094043">
    <property type="component" value="Chromosome 1"/>
</dbReference>
<reference evidence="1" key="3">
    <citation type="submission" date="2024-01" db="EMBL/GenBank/DDBJ databases">
        <authorList>
            <person name="Coelho M.A."/>
            <person name="David-Palma M."/>
            <person name="Shea T."/>
            <person name="Sun S."/>
            <person name="Cuomo C.A."/>
            <person name="Heitman J."/>
        </authorList>
    </citation>
    <scope>NUCLEOTIDE SEQUENCE</scope>
    <source>
        <strain evidence="1">CBS 7841</strain>
    </source>
</reference>
<accession>A0A1E3IZM3</accession>
<organism evidence="1 2">
    <name type="scientific">Cryptococcus depauperatus CBS 7841</name>
    <dbReference type="NCBI Taxonomy" id="1295531"/>
    <lineage>
        <taxon>Eukaryota</taxon>
        <taxon>Fungi</taxon>
        <taxon>Dikarya</taxon>
        <taxon>Basidiomycota</taxon>
        <taxon>Agaricomycotina</taxon>
        <taxon>Tremellomycetes</taxon>
        <taxon>Tremellales</taxon>
        <taxon>Cryptococcaceae</taxon>
        <taxon>Cryptococcus</taxon>
    </lineage>
</organism>
<dbReference type="EMBL" id="CP143784">
    <property type="protein sequence ID" value="WVN85166.1"/>
    <property type="molecule type" value="Genomic_DNA"/>
</dbReference>
<dbReference type="RefSeq" id="XP_066065867.1">
    <property type="nucleotide sequence ID" value="XM_066209770.1"/>
</dbReference>
<dbReference type="Pfam" id="PF09804">
    <property type="entry name" value="DENND11"/>
    <property type="match status" value="1"/>
</dbReference>
<dbReference type="AlphaFoldDB" id="A0A1E3IZM3"/>
<name>A0A1E3IZM3_9TREE</name>
<reference evidence="1" key="1">
    <citation type="submission" date="2016-06" db="EMBL/GenBank/DDBJ databases">
        <authorList>
            <person name="Cuomo C."/>
            <person name="Litvintseva A."/>
            <person name="Heitman J."/>
            <person name="Chen Y."/>
            <person name="Sun S."/>
            <person name="Springer D."/>
            <person name="Dromer F."/>
            <person name="Young S."/>
            <person name="Zeng Q."/>
            <person name="Chapman S."/>
            <person name="Gujja S."/>
            <person name="Saif S."/>
            <person name="Birren B."/>
        </authorList>
    </citation>
    <scope>NUCLEOTIDE SEQUENCE</scope>
    <source>
        <strain evidence="1">CBS 7841</strain>
    </source>
</reference>
<dbReference type="GeneID" id="91084527"/>
<reference evidence="1" key="2">
    <citation type="journal article" date="2022" name="Elife">
        <title>Obligate sexual reproduction of a homothallic fungus closely related to the Cryptococcus pathogenic species complex.</title>
        <authorList>
            <person name="Passer A.R."/>
            <person name="Clancey S.A."/>
            <person name="Shea T."/>
            <person name="David-Palma M."/>
            <person name="Averette A.F."/>
            <person name="Boekhout T."/>
            <person name="Porcel B.M."/>
            <person name="Nowrousian M."/>
            <person name="Cuomo C.A."/>
            <person name="Sun S."/>
            <person name="Heitman J."/>
            <person name="Coelho M.A."/>
        </authorList>
    </citation>
    <scope>NUCLEOTIDE SEQUENCE</scope>
    <source>
        <strain evidence="1">CBS 7841</strain>
    </source>
</reference>
<dbReference type="GO" id="GO:0005811">
    <property type="term" value="C:lipid droplet"/>
    <property type="evidence" value="ECO:0007669"/>
    <property type="project" value="TreeGrafter"/>
</dbReference>
<dbReference type="PANTHER" id="PTHR28153:SF1">
    <property type="entry name" value="DUF4484 DOMAIN-CONTAINING PROTEIN"/>
    <property type="match status" value="1"/>
</dbReference>